<accession>A0A7U2IAV5</accession>
<keyword evidence="2" id="KW-1185">Reference proteome</keyword>
<evidence type="ECO:0000313" key="1">
    <source>
        <dbReference type="EMBL" id="QRD06428.1"/>
    </source>
</evidence>
<organism evidence="1 2">
    <name type="scientific">Phaeosphaeria nodorum (strain SN15 / ATCC MYA-4574 / FGSC 10173)</name>
    <name type="common">Glume blotch fungus</name>
    <name type="synonym">Parastagonospora nodorum</name>
    <dbReference type="NCBI Taxonomy" id="321614"/>
    <lineage>
        <taxon>Eukaryota</taxon>
        <taxon>Fungi</taxon>
        <taxon>Dikarya</taxon>
        <taxon>Ascomycota</taxon>
        <taxon>Pezizomycotina</taxon>
        <taxon>Dothideomycetes</taxon>
        <taxon>Pleosporomycetidae</taxon>
        <taxon>Pleosporales</taxon>
        <taxon>Pleosporineae</taxon>
        <taxon>Phaeosphaeriaceae</taxon>
        <taxon>Parastagonospora</taxon>
    </lineage>
</organism>
<reference evidence="2" key="1">
    <citation type="journal article" date="2021" name="BMC Genomics">
        <title>Chromosome-level genome assembly and manually-curated proteome of model necrotroph Parastagonospora nodorum Sn15 reveals a genome-wide trove of candidate effector homologs, and redundancy of virulence-related functions within an accessory chromosome.</title>
        <authorList>
            <person name="Bertazzoni S."/>
            <person name="Jones D.A.B."/>
            <person name="Phan H.T."/>
            <person name="Tan K.-C."/>
            <person name="Hane J.K."/>
        </authorList>
    </citation>
    <scope>NUCLEOTIDE SEQUENCE [LARGE SCALE GENOMIC DNA]</scope>
    <source>
        <strain evidence="2">SN15 / ATCC MYA-4574 / FGSC 10173)</strain>
    </source>
</reference>
<sequence>MLPKFLHPITTKIPHTFGMPLFRRAVISQPASPPPGSIMSEIASSWEVLGRAPTSPSKSPSIASNFSWDSSTFPETSTLLPTELNGDWRTTTADTFKHPSATAKSVNDAFQWPQVRQKLTNAAEAASECFQERLNRAFEGSDVPAMHDKAMSYVPSLSIPTLHQVSQSVDALTDKAHAVLPQRRHSNAFTDEELAGDHLAFAYQMSQKARRALVKQGICKSWQTDATRATVQWYDQLDAKLSQLFSNEKVNFGVKQLFQMSPIWTGDVGCKTWNLELDTGMTEVVAEGEGDECEEKRVCLAVGFTLPETAGCVRVEDVERGTVDEEDWMAVQ</sequence>
<dbReference type="OrthoDB" id="3790813at2759"/>
<gene>
    <name evidence="1" type="ORF">JI435_118080</name>
</gene>
<protein>
    <submittedName>
        <fullName evidence="1">Uncharacterized protein</fullName>
    </submittedName>
</protein>
<dbReference type="EMBL" id="CP069042">
    <property type="protein sequence ID" value="QRD06428.1"/>
    <property type="molecule type" value="Genomic_DNA"/>
</dbReference>
<proteinExistence type="predicted"/>
<dbReference type="VEuPathDB" id="FungiDB:JI435_118080"/>
<dbReference type="AlphaFoldDB" id="A0A7U2IAV5"/>
<evidence type="ECO:0000313" key="2">
    <source>
        <dbReference type="Proteomes" id="UP000663193"/>
    </source>
</evidence>
<dbReference type="Proteomes" id="UP000663193">
    <property type="component" value="Chromosome 20"/>
</dbReference>
<name>A0A7U2IAV5_PHANO</name>